<evidence type="ECO:0000313" key="1">
    <source>
        <dbReference type="EMBL" id="KAF1924969.1"/>
    </source>
</evidence>
<dbReference type="RefSeq" id="XP_033445221.1">
    <property type="nucleotide sequence ID" value="XM_033589321.1"/>
</dbReference>
<dbReference type="SUPFAM" id="SSF56219">
    <property type="entry name" value="DNase I-like"/>
    <property type="match status" value="1"/>
</dbReference>
<keyword evidence="2" id="KW-1185">Reference proteome</keyword>
<dbReference type="PANTHER" id="PTHR33481">
    <property type="entry name" value="REVERSE TRANSCRIPTASE"/>
    <property type="match status" value="1"/>
</dbReference>
<organism evidence="1 2">
    <name type="scientific">Didymella exigua CBS 183.55</name>
    <dbReference type="NCBI Taxonomy" id="1150837"/>
    <lineage>
        <taxon>Eukaryota</taxon>
        <taxon>Fungi</taxon>
        <taxon>Dikarya</taxon>
        <taxon>Ascomycota</taxon>
        <taxon>Pezizomycotina</taxon>
        <taxon>Dothideomycetes</taxon>
        <taxon>Pleosporomycetidae</taxon>
        <taxon>Pleosporales</taxon>
        <taxon>Pleosporineae</taxon>
        <taxon>Didymellaceae</taxon>
        <taxon>Didymella</taxon>
    </lineage>
</organism>
<dbReference type="Proteomes" id="UP000800082">
    <property type="component" value="Unassembled WGS sequence"/>
</dbReference>
<dbReference type="InterPro" id="IPR036691">
    <property type="entry name" value="Endo/exonu/phosph_ase_sf"/>
</dbReference>
<dbReference type="EMBL" id="ML978989">
    <property type="protein sequence ID" value="KAF1924969.1"/>
    <property type="molecule type" value="Genomic_DNA"/>
</dbReference>
<dbReference type="OrthoDB" id="3942396at2759"/>
<proteinExistence type="predicted"/>
<gene>
    <name evidence="1" type="ORF">M421DRAFT_32391</name>
</gene>
<name>A0A6A5RC57_9PLEO</name>
<feature type="non-terminal residue" evidence="1">
    <location>
        <position position="263"/>
    </location>
</feature>
<evidence type="ECO:0008006" key="3">
    <source>
        <dbReference type="Google" id="ProtNLM"/>
    </source>
</evidence>
<protein>
    <recommendedName>
        <fullName evidence="3">Endonuclease/exonuclease/phosphatase domain-containing protein</fullName>
    </recommendedName>
</protein>
<dbReference type="AlphaFoldDB" id="A0A6A5RC57"/>
<dbReference type="PANTHER" id="PTHR33481:SF1">
    <property type="entry name" value="ENDONUCLEASE_EXONUCLEASE_PHOSPHATASE DOMAIN-CONTAINING PROTEIN-RELATED"/>
    <property type="match status" value="1"/>
</dbReference>
<sequence length="263" mass="29819">MNRESVLDLTFATTPLANLIEDWQTLGGIGSDHLGILFTIRTPRTQQLNKPAPRFNTKKANWNLFSKVLAKEIANSSALSNASTLNYSTSRSLALLQGEDQDLEEQLETLGKELTISITKAAKAAIPQCSTTAKSKPWWNQDLKALRTSMLSKQRQLQRELAFSLTSAYTWKREYLIARNTRYSAVKIAKRDHWNQFLEREDPKSIFKAMAYTRTTYSQNIPAIQGLRGIEESFQGKCSALRETLFPSPPASRPIEWDNYQPS</sequence>
<reference evidence="1" key="1">
    <citation type="journal article" date="2020" name="Stud. Mycol.">
        <title>101 Dothideomycetes genomes: a test case for predicting lifestyles and emergence of pathogens.</title>
        <authorList>
            <person name="Haridas S."/>
            <person name="Albert R."/>
            <person name="Binder M."/>
            <person name="Bloem J."/>
            <person name="Labutti K."/>
            <person name="Salamov A."/>
            <person name="Andreopoulos B."/>
            <person name="Baker S."/>
            <person name="Barry K."/>
            <person name="Bills G."/>
            <person name="Bluhm B."/>
            <person name="Cannon C."/>
            <person name="Castanera R."/>
            <person name="Culley D."/>
            <person name="Daum C."/>
            <person name="Ezra D."/>
            <person name="Gonzalez J."/>
            <person name="Henrissat B."/>
            <person name="Kuo A."/>
            <person name="Liang C."/>
            <person name="Lipzen A."/>
            <person name="Lutzoni F."/>
            <person name="Magnuson J."/>
            <person name="Mondo S."/>
            <person name="Nolan M."/>
            <person name="Ohm R."/>
            <person name="Pangilinan J."/>
            <person name="Park H.-J."/>
            <person name="Ramirez L."/>
            <person name="Alfaro M."/>
            <person name="Sun H."/>
            <person name="Tritt A."/>
            <person name="Yoshinaga Y."/>
            <person name="Zwiers L.-H."/>
            <person name="Turgeon B."/>
            <person name="Goodwin S."/>
            <person name="Spatafora J."/>
            <person name="Crous P."/>
            <person name="Grigoriev I."/>
        </authorList>
    </citation>
    <scope>NUCLEOTIDE SEQUENCE</scope>
    <source>
        <strain evidence="1">CBS 183.55</strain>
    </source>
</reference>
<evidence type="ECO:0000313" key="2">
    <source>
        <dbReference type="Proteomes" id="UP000800082"/>
    </source>
</evidence>
<accession>A0A6A5RC57</accession>
<dbReference type="GeneID" id="54346968"/>